<dbReference type="KEGG" id="cbak:DA792_07695"/>
<evidence type="ECO:0000313" key="3">
    <source>
        <dbReference type="Proteomes" id="UP000241447"/>
    </source>
</evidence>
<evidence type="ECO:0000259" key="1">
    <source>
        <dbReference type="Pfam" id="PF21722"/>
    </source>
</evidence>
<dbReference type="Pfam" id="PF21722">
    <property type="entry name" value="Gly_rich_2"/>
    <property type="match status" value="1"/>
</dbReference>
<feature type="domain" description="Glycine-rich" evidence="1">
    <location>
        <begin position="17"/>
        <end position="166"/>
    </location>
</feature>
<name>A0A2R4M1E1_9RHOB</name>
<organism evidence="2 3">
    <name type="scientific">Celeribacter baekdonensis</name>
    <dbReference type="NCBI Taxonomy" id="875171"/>
    <lineage>
        <taxon>Bacteria</taxon>
        <taxon>Pseudomonadati</taxon>
        <taxon>Pseudomonadota</taxon>
        <taxon>Alphaproteobacteria</taxon>
        <taxon>Rhodobacterales</taxon>
        <taxon>Roseobacteraceae</taxon>
        <taxon>Celeribacter</taxon>
    </lineage>
</organism>
<reference evidence="2 3" key="1">
    <citation type="submission" date="2018-03" db="EMBL/GenBank/DDBJ databases">
        <title>The Complete Genome of Celeribacter baekdonensis strain LH4, a Thiosulfate-Oxidizing Alphaproteobacterium Isolated from Gulf of Mexico Continental Slope Sediments.</title>
        <authorList>
            <person name="Flood B.E."/>
            <person name="Bailey J.V."/>
            <person name="Leprich D."/>
        </authorList>
    </citation>
    <scope>NUCLEOTIDE SEQUENCE [LARGE SCALE GENOMIC DNA]</scope>
    <source>
        <strain evidence="2 3">LH4</strain>
    </source>
</reference>
<proteinExistence type="predicted"/>
<gene>
    <name evidence="2" type="ORF">DA792_07695</name>
</gene>
<dbReference type="AlphaFoldDB" id="A0A2R4M1E1"/>
<evidence type="ECO:0000313" key="2">
    <source>
        <dbReference type="EMBL" id="AVW90981.1"/>
    </source>
</evidence>
<dbReference type="InterPro" id="IPR049304">
    <property type="entry name" value="Gly_rich_dom"/>
</dbReference>
<protein>
    <recommendedName>
        <fullName evidence="1">Glycine-rich domain-containing protein</fullName>
    </recommendedName>
</protein>
<sequence>MQLSKAPFTRLAPETITSSMTWTKPQRLRDTDLLQVELWGGGGGGGDESHGQGGSYSVEIFTAAEIPATVEIEVGSGGNGDGYGTGGPGGNTSFGALFYAPGGLPGRDRVGPDPAYSLSATEVGSMPGKPAFKAGGGGNGGTSQFAGGAGAFPAGGGLFEGAGAAGQVKIKYL</sequence>
<accession>A0A2R4M1E1</accession>
<dbReference type="Proteomes" id="UP000241447">
    <property type="component" value="Chromosome"/>
</dbReference>
<dbReference type="EMBL" id="CP028475">
    <property type="protein sequence ID" value="AVW90981.1"/>
    <property type="molecule type" value="Genomic_DNA"/>
</dbReference>